<dbReference type="Gramene" id="mRNA:HanXRQr2_Chr11g0491951">
    <property type="protein sequence ID" value="CDS:HanXRQr2_Chr11g0491951.1"/>
    <property type="gene ID" value="HanXRQr2_Chr11g0491951"/>
</dbReference>
<accession>A0A9K3N029</accession>
<protein>
    <submittedName>
        <fullName evidence="2">Uncharacterized protein</fullName>
    </submittedName>
</protein>
<keyword evidence="3" id="KW-1185">Reference proteome</keyword>
<dbReference type="Proteomes" id="UP000215914">
    <property type="component" value="Unassembled WGS sequence"/>
</dbReference>
<name>A0A9K3N029_HELAN</name>
<proteinExistence type="predicted"/>
<feature type="coiled-coil region" evidence="1">
    <location>
        <begin position="30"/>
        <end position="61"/>
    </location>
</feature>
<dbReference type="AlphaFoldDB" id="A0A9K3N029"/>
<evidence type="ECO:0000313" key="3">
    <source>
        <dbReference type="Proteomes" id="UP000215914"/>
    </source>
</evidence>
<dbReference type="EMBL" id="MNCJ02000326">
    <property type="protein sequence ID" value="KAF5782134.1"/>
    <property type="molecule type" value="Genomic_DNA"/>
</dbReference>
<organism evidence="2 3">
    <name type="scientific">Helianthus annuus</name>
    <name type="common">Common sunflower</name>
    <dbReference type="NCBI Taxonomy" id="4232"/>
    <lineage>
        <taxon>Eukaryota</taxon>
        <taxon>Viridiplantae</taxon>
        <taxon>Streptophyta</taxon>
        <taxon>Embryophyta</taxon>
        <taxon>Tracheophyta</taxon>
        <taxon>Spermatophyta</taxon>
        <taxon>Magnoliopsida</taxon>
        <taxon>eudicotyledons</taxon>
        <taxon>Gunneridae</taxon>
        <taxon>Pentapetalae</taxon>
        <taxon>asterids</taxon>
        <taxon>campanulids</taxon>
        <taxon>Asterales</taxon>
        <taxon>Asteraceae</taxon>
        <taxon>Asteroideae</taxon>
        <taxon>Heliantheae alliance</taxon>
        <taxon>Heliantheae</taxon>
        <taxon>Helianthus</taxon>
    </lineage>
</organism>
<sequence length="92" mass="10220">MVALKHKNEACAALLNPSSAEALVWPSSALKFMSELNEDAKALLEQALMEANREREKTLLNGAGYSLPSPSHSDSDDNISQVMLFMQFFRYV</sequence>
<gene>
    <name evidence="2" type="ORF">HanXRQr2_Chr11g0491951</name>
</gene>
<reference evidence="2" key="1">
    <citation type="journal article" date="2017" name="Nature">
        <title>The sunflower genome provides insights into oil metabolism, flowering and Asterid evolution.</title>
        <authorList>
            <person name="Badouin H."/>
            <person name="Gouzy J."/>
            <person name="Grassa C.J."/>
            <person name="Murat F."/>
            <person name="Staton S.E."/>
            <person name="Cottret L."/>
            <person name="Lelandais-Briere C."/>
            <person name="Owens G.L."/>
            <person name="Carrere S."/>
            <person name="Mayjonade B."/>
            <person name="Legrand L."/>
            <person name="Gill N."/>
            <person name="Kane N.C."/>
            <person name="Bowers J.E."/>
            <person name="Hubner S."/>
            <person name="Bellec A."/>
            <person name="Berard A."/>
            <person name="Berges H."/>
            <person name="Blanchet N."/>
            <person name="Boniface M.C."/>
            <person name="Brunel D."/>
            <person name="Catrice O."/>
            <person name="Chaidir N."/>
            <person name="Claudel C."/>
            <person name="Donnadieu C."/>
            <person name="Faraut T."/>
            <person name="Fievet G."/>
            <person name="Helmstetter N."/>
            <person name="King M."/>
            <person name="Knapp S.J."/>
            <person name="Lai Z."/>
            <person name="Le Paslier M.C."/>
            <person name="Lippi Y."/>
            <person name="Lorenzon L."/>
            <person name="Mandel J.R."/>
            <person name="Marage G."/>
            <person name="Marchand G."/>
            <person name="Marquand E."/>
            <person name="Bret-Mestries E."/>
            <person name="Morien E."/>
            <person name="Nambeesan S."/>
            <person name="Nguyen T."/>
            <person name="Pegot-Espagnet P."/>
            <person name="Pouilly N."/>
            <person name="Raftis F."/>
            <person name="Sallet E."/>
            <person name="Schiex T."/>
            <person name="Thomas J."/>
            <person name="Vandecasteele C."/>
            <person name="Vares D."/>
            <person name="Vear F."/>
            <person name="Vautrin S."/>
            <person name="Crespi M."/>
            <person name="Mangin B."/>
            <person name="Burke J.M."/>
            <person name="Salse J."/>
            <person name="Munos S."/>
            <person name="Vincourt P."/>
            <person name="Rieseberg L.H."/>
            <person name="Langlade N.B."/>
        </authorList>
    </citation>
    <scope>NUCLEOTIDE SEQUENCE</scope>
    <source>
        <tissue evidence="2">Leaves</tissue>
    </source>
</reference>
<evidence type="ECO:0000313" key="2">
    <source>
        <dbReference type="EMBL" id="KAF5782134.1"/>
    </source>
</evidence>
<comment type="caution">
    <text evidence="2">The sequence shown here is derived from an EMBL/GenBank/DDBJ whole genome shotgun (WGS) entry which is preliminary data.</text>
</comment>
<keyword evidence="1" id="KW-0175">Coiled coil</keyword>
<reference evidence="2" key="2">
    <citation type="submission" date="2020-06" db="EMBL/GenBank/DDBJ databases">
        <title>Helianthus annuus Genome sequencing and assembly Release 2.</title>
        <authorList>
            <person name="Gouzy J."/>
            <person name="Langlade N."/>
            <person name="Munos S."/>
        </authorList>
    </citation>
    <scope>NUCLEOTIDE SEQUENCE</scope>
    <source>
        <tissue evidence="2">Leaves</tissue>
    </source>
</reference>
<evidence type="ECO:0000256" key="1">
    <source>
        <dbReference type="SAM" id="Coils"/>
    </source>
</evidence>